<dbReference type="STRING" id="13249.T1HJS1"/>
<dbReference type="Proteomes" id="UP000015103">
    <property type="component" value="Unassembled WGS sequence"/>
</dbReference>
<evidence type="ECO:0000313" key="2">
    <source>
        <dbReference type="EnsemblMetazoa" id="RPRC004293-PA"/>
    </source>
</evidence>
<dbReference type="HOGENOM" id="CLU_1801331_0_0_1"/>
<dbReference type="EMBL" id="ACPB03023529">
    <property type="status" value="NOT_ANNOTATED_CDS"/>
    <property type="molecule type" value="Genomic_DNA"/>
</dbReference>
<name>T1HJS1_RHOPR</name>
<feature type="compositionally biased region" description="Basic and acidic residues" evidence="1">
    <location>
        <begin position="132"/>
        <end position="144"/>
    </location>
</feature>
<feature type="region of interest" description="Disordered" evidence="1">
    <location>
        <begin position="84"/>
        <end position="144"/>
    </location>
</feature>
<organism evidence="2 3">
    <name type="scientific">Rhodnius prolixus</name>
    <name type="common">Triatomid bug</name>
    <dbReference type="NCBI Taxonomy" id="13249"/>
    <lineage>
        <taxon>Eukaryota</taxon>
        <taxon>Metazoa</taxon>
        <taxon>Ecdysozoa</taxon>
        <taxon>Arthropoda</taxon>
        <taxon>Hexapoda</taxon>
        <taxon>Insecta</taxon>
        <taxon>Pterygota</taxon>
        <taxon>Neoptera</taxon>
        <taxon>Paraneoptera</taxon>
        <taxon>Hemiptera</taxon>
        <taxon>Heteroptera</taxon>
        <taxon>Panheteroptera</taxon>
        <taxon>Cimicomorpha</taxon>
        <taxon>Reduviidae</taxon>
        <taxon>Triatominae</taxon>
        <taxon>Rhodnius</taxon>
    </lineage>
</organism>
<dbReference type="eggNOG" id="KOG0924">
    <property type="taxonomic scope" value="Eukaryota"/>
</dbReference>
<evidence type="ECO:0000313" key="3">
    <source>
        <dbReference type="Proteomes" id="UP000015103"/>
    </source>
</evidence>
<feature type="compositionally biased region" description="Basic and acidic residues" evidence="1">
    <location>
        <begin position="87"/>
        <end position="110"/>
    </location>
</feature>
<dbReference type="EnsemblMetazoa" id="RPRC004293-RA">
    <property type="protein sequence ID" value="RPRC004293-PA"/>
    <property type="gene ID" value="RPRC004293"/>
</dbReference>
<dbReference type="AlphaFoldDB" id="T1HJS1"/>
<evidence type="ECO:0000256" key="1">
    <source>
        <dbReference type="SAM" id="MobiDB-lite"/>
    </source>
</evidence>
<reference evidence="2" key="1">
    <citation type="submission" date="2015-05" db="UniProtKB">
        <authorList>
            <consortium name="EnsemblMetazoa"/>
        </authorList>
    </citation>
    <scope>IDENTIFICATION</scope>
</reference>
<proteinExistence type="predicted"/>
<sequence>MIHNIIYCITSNIFNNLEYIIIKYWLLCCWPVKVCEEDTRLEGKEETVGGLIIKKKPVPQGNFEFKIPKPSLLGLDRLAALRRKERNAHDDKDSKKTKSDGGDDGVFKKPEVKKHYREKTDETPTHTGGVTREARDRIAQRSKD</sequence>
<keyword evidence="3" id="KW-1185">Reference proteome</keyword>
<dbReference type="VEuPathDB" id="VectorBase:RPRC004293"/>
<dbReference type="InParanoid" id="T1HJS1"/>
<protein>
    <submittedName>
        <fullName evidence="2">Uncharacterized protein</fullName>
    </submittedName>
</protein>
<accession>T1HJS1</accession>